<feature type="transmembrane region" description="Helical" evidence="1">
    <location>
        <begin position="69"/>
        <end position="88"/>
    </location>
</feature>
<reference evidence="3" key="1">
    <citation type="submission" date="2022-11" db="EMBL/GenBank/DDBJ databases">
        <authorList>
            <person name="Petersen C."/>
        </authorList>
    </citation>
    <scope>NUCLEOTIDE SEQUENCE</scope>
    <source>
        <strain evidence="3">IBT 19713</strain>
    </source>
</reference>
<dbReference type="OrthoDB" id="2937326at2759"/>
<dbReference type="PANTHER" id="PTHR37019">
    <property type="entry name" value="CHROMOSOME 1, WHOLE GENOME SHOTGUN SEQUENCE"/>
    <property type="match status" value="1"/>
</dbReference>
<evidence type="ECO:0000313" key="3">
    <source>
        <dbReference type="EMBL" id="KAJ5220083.1"/>
    </source>
</evidence>
<dbReference type="PANTHER" id="PTHR37019:SF2">
    <property type="entry name" value="EXPERA DOMAIN-CONTAINING PROTEIN"/>
    <property type="match status" value="1"/>
</dbReference>
<name>A0A9W9TEV5_9EURO</name>
<dbReference type="GeneID" id="83205886"/>
<dbReference type="Pfam" id="PF24803">
    <property type="entry name" value="DUF7704"/>
    <property type="match status" value="1"/>
</dbReference>
<sequence length="169" mass="18184">MAEYPLWHHRAHLPVPSPLTPPPPPTHTANKLPSISGAVAPIVDLNYFISGQAYHLAAPATQHPSTVALAYQLANLYGLLFLVGVGVLHSTSEPRVARNYLIACAIADVGHLYATYVAMGWEAYMDVGAWNALAWGNIGFTAFLLLNRLVYFSGAFGEARVVKAGGKME</sequence>
<feature type="domain" description="DUF7704" evidence="2">
    <location>
        <begin position="35"/>
        <end position="158"/>
    </location>
</feature>
<keyword evidence="1" id="KW-0812">Transmembrane</keyword>
<dbReference type="InterPro" id="IPR056121">
    <property type="entry name" value="DUF7704"/>
</dbReference>
<dbReference type="RefSeq" id="XP_058326913.1">
    <property type="nucleotide sequence ID" value="XM_058478583.1"/>
</dbReference>
<feature type="transmembrane region" description="Helical" evidence="1">
    <location>
        <begin position="100"/>
        <end position="121"/>
    </location>
</feature>
<dbReference type="EMBL" id="JAPQKS010000007">
    <property type="protein sequence ID" value="KAJ5220083.1"/>
    <property type="molecule type" value="Genomic_DNA"/>
</dbReference>
<keyword evidence="4" id="KW-1185">Reference proteome</keyword>
<evidence type="ECO:0000256" key="1">
    <source>
        <dbReference type="SAM" id="Phobius"/>
    </source>
</evidence>
<protein>
    <recommendedName>
        <fullName evidence="2">DUF7704 domain-containing protein</fullName>
    </recommendedName>
</protein>
<evidence type="ECO:0000313" key="4">
    <source>
        <dbReference type="Proteomes" id="UP001150941"/>
    </source>
</evidence>
<gene>
    <name evidence="3" type="ORF">N7468_009287</name>
</gene>
<dbReference type="AlphaFoldDB" id="A0A9W9TEV5"/>
<dbReference type="Proteomes" id="UP001150941">
    <property type="component" value="Unassembled WGS sequence"/>
</dbReference>
<proteinExistence type="predicted"/>
<feature type="transmembrane region" description="Helical" evidence="1">
    <location>
        <begin position="127"/>
        <end position="146"/>
    </location>
</feature>
<evidence type="ECO:0000259" key="2">
    <source>
        <dbReference type="Pfam" id="PF24803"/>
    </source>
</evidence>
<keyword evidence="1" id="KW-0472">Membrane</keyword>
<keyword evidence="1" id="KW-1133">Transmembrane helix</keyword>
<organism evidence="3 4">
    <name type="scientific">Penicillium chermesinum</name>
    <dbReference type="NCBI Taxonomy" id="63820"/>
    <lineage>
        <taxon>Eukaryota</taxon>
        <taxon>Fungi</taxon>
        <taxon>Dikarya</taxon>
        <taxon>Ascomycota</taxon>
        <taxon>Pezizomycotina</taxon>
        <taxon>Eurotiomycetes</taxon>
        <taxon>Eurotiomycetidae</taxon>
        <taxon>Eurotiales</taxon>
        <taxon>Aspergillaceae</taxon>
        <taxon>Penicillium</taxon>
    </lineage>
</organism>
<comment type="caution">
    <text evidence="3">The sequence shown here is derived from an EMBL/GenBank/DDBJ whole genome shotgun (WGS) entry which is preliminary data.</text>
</comment>
<reference evidence="3" key="2">
    <citation type="journal article" date="2023" name="IMA Fungus">
        <title>Comparative genomic study of the Penicillium genus elucidates a diverse pangenome and 15 lateral gene transfer events.</title>
        <authorList>
            <person name="Petersen C."/>
            <person name="Sorensen T."/>
            <person name="Nielsen M.R."/>
            <person name="Sondergaard T.E."/>
            <person name="Sorensen J.L."/>
            <person name="Fitzpatrick D.A."/>
            <person name="Frisvad J.C."/>
            <person name="Nielsen K.L."/>
        </authorList>
    </citation>
    <scope>NUCLEOTIDE SEQUENCE</scope>
    <source>
        <strain evidence="3">IBT 19713</strain>
    </source>
</reference>
<accession>A0A9W9TEV5</accession>